<evidence type="ECO:0000256" key="1">
    <source>
        <dbReference type="PIRNR" id="PIRNR006386"/>
    </source>
</evidence>
<dbReference type="STRING" id="1123501.Wenmar_01732"/>
<dbReference type="EC" id="5.99.1.4" evidence="1"/>
<comment type="caution">
    <text evidence="4">The sequence shown here is derived from an EMBL/GenBank/DDBJ whole genome shotgun (WGS) entry which is preliminary data.</text>
</comment>
<dbReference type="GO" id="GO:0004364">
    <property type="term" value="F:glutathione transferase activity"/>
    <property type="evidence" value="ECO:0007669"/>
    <property type="project" value="TreeGrafter"/>
</dbReference>
<dbReference type="PIRSF" id="PIRSF006386">
    <property type="entry name" value="HCCAis_GSTk"/>
    <property type="match status" value="1"/>
</dbReference>
<dbReference type="InterPro" id="IPR001853">
    <property type="entry name" value="DSBA-like_thioredoxin_dom"/>
</dbReference>
<dbReference type="PANTHER" id="PTHR42943:SF2">
    <property type="entry name" value="GLUTATHIONE S-TRANSFERASE KAPPA 1"/>
    <property type="match status" value="1"/>
</dbReference>
<dbReference type="SUPFAM" id="SSF52833">
    <property type="entry name" value="Thioredoxin-like"/>
    <property type="match status" value="1"/>
</dbReference>
<dbReference type="GO" id="GO:1901170">
    <property type="term" value="P:naphthalene catabolic process"/>
    <property type="evidence" value="ECO:0007669"/>
    <property type="project" value="InterPro"/>
</dbReference>
<evidence type="ECO:0000313" key="4">
    <source>
        <dbReference type="EMBL" id="KIQ69370.1"/>
    </source>
</evidence>
<keyword evidence="1 4" id="KW-0413">Isomerase</keyword>
<comment type="similarity">
    <text evidence="1">Belongs to the GST superfamily. NadH family.</text>
</comment>
<dbReference type="InterPro" id="IPR044087">
    <property type="entry name" value="NahD-like"/>
</dbReference>
<dbReference type="GO" id="GO:0004602">
    <property type="term" value="F:glutathione peroxidase activity"/>
    <property type="evidence" value="ECO:0007669"/>
    <property type="project" value="TreeGrafter"/>
</dbReference>
<sequence length="210" mass="22668">MTEVEFWFDPISPYSYLATTQIDALAARHGATVRWRPVLTGITVTRVMGLKPIPQVPLKSDYSRFDLARLAAMFGVPLNRHGLAQVSPLPAARAFLWLDARDEAQARALIRTLSARLWVDGVDIGAPQAVVAEAAALGADGDALAAALQGPELKRRLSEAVDAAIARGVFGVPFFIVGSEPLWGADRLGMLEFRLREGRWPGPGEWGLGG</sequence>
<dbReference type="GO" id="GO:0018845">
    <property type="term" value="F:2-hydroxychromene-2-carboxylate isomerase activity"/>
    <property type="evidence" value="ECO:0007669"/>
    <property type="project" value="UniProtKB-UniRule"/>
</dbReference>
<dbReference type="RefSeq" id="WP_018303504.1">
    <property type="nucleotide sequence ID" value="NZ_KB902299.1"/>
</dbReference>
<dbReference type="InterPro" id="IPR051924">
    <property type="entry name" value="GST_Kappa/NadH"/>
</dbReference>
<dbReference type="CDD" id="cd03022">
    <property type="entry name" value="DsbA_HCCA_Iso"/>
    <property type="match status" value="1"/>
</dbReference>
<dbReference type="Pfam" id="PF01323">
    <property type="entry name" value="DSBA"/>
    <property type="match status" value="1"/>
</dbReference>
<dbReference type="GO" id="GO:0006749">
    <property type="term" value="P:glutathione metabolic process"/>
    <property type="evidence" value="ECO:0007669"/>
    <property type="project" value="TreeGrafter"/>
</dbReference>
<keyword evidence="5" id="KW-1185">Reference proteome</keyword>
<dbReference type="InterPro" id="IPR014440">
    <property type="entry name" value="HCCAis_GSTk"/>
</dbReference>
<organism evidence="4 5">
    <name type="scientific">Wenxinia marina DSM 24838</name>
    <dbReference type="NCBI Taxonomy" id="1123501"/>
    <lineage>
        <taxon>Bacteria</taxon>
        <taxon>Pseudomonadati</taxon>
        <taxon>Pseudomonadota</taxon>
        <taxon>Alphaproteobacteria</taxon>
        <taxon>Rhodobacterales</taxon>
        <taxon>Roseobacteraceae</taxon>
        <taxon>Wenxinia</taxon>
    </lineage>
</organism>
<accession>A0A0D0NM53</accession>
<name>A0A0D0NM53_9RHOB</name>
<feature type="active site" description="Nucleophile" evidence="2">
    <location>
        <position position="12"/>
    </location>
</feature>
<gene>
    <name evidence="4" type="ORF">Wenmar_01732</name>
</gene>
<protein>
    <recommendedName>
        <fullName evidence="1">2-hydroxychromene-2-carboxylate isomerase</fullName>
        <ecNumber evidence="1">5.99.1.4</ecNumber>
    </recommendedName>
</protein>
<evidence type="ECO:0000256" key="2">
    <source>
        <dbReference type="PIRSR" id="PIRSR006386-1"/>
    </source>
</evidence>
<dbReference type="Gene3D" id="3.40.30.10">
    <property type="entry name" value="Glutaredoxin"/>
    <property type="match status" value="1"/>
</dbReference>
<reference evidence="4 5" key="1">
    <citation type="submission" date="2013-01" db="EMBL/GenBank/DDBJ databases">
        <authorList>
            <person name="Fiebig A."/>
            <person name="Goeker M."/>
            <person name="Klenk H.-P.P."/>
        </authorList>
    </citation>
    <scope>NUCLEOTIDE SEQUENCE [LARGE SCALE GENOMIC DNA]</scope>
    <source>
        <strain evidence="4 5">DSM 24838</strain>
    </source>
</reference>
<dbReference type="eggNOG" id="COG3917">
    <property type="taxonomic scope" value="Bacteria"/>
</dbReference>
<evidence type="ECO:0000313" key="5">
    <source>
        <dbReference type="Proteomes" id="UP000035100"/>
    </source>
</evidence>
<dbReference type="Proteomes" id="UP000035100">
    <property type="component" value="Unassembled WGS sequence"/>
</dbReference>
<evidence type="ECO:0000259" key="3">
    <source>
        <dbReference type="Pfam" id="PF01323"/>
    </source>
</evidence>
<feature type="domain" description="DSBA-like thioredoxin" evidence="3">
    <location>
        <begin position="4"/>
        <end position="194"/>
    </location>
</feature>
<dbReference type="EMBL" id="AONG01000009">
    <property type="protein sequence ID" value="KIQ69370.1"/>
    <property type="molecule type" value="Genomic_DNA"/>
</dbReference>
<proteinExistence type="inferred from homology"/>
<comment type="catalytic activity">
    <reaction evidence="1">
        <text>2-hydroxychromene-2-carboxylate = (3E)-4-(2-hydroxyphenyl)-2-oxobut-3-enoate</text>
        <dbReference type="Rhea" id="RHEA:27401"/>
        <dbReference type="ChEBI" id="CHEBI:59350"/>
        <dbReference type="ChEBI" id="CHEBI:59353"/>
        <dbReference type="EC" id="5.99.1.4"/>
    </reaction>
</comment>
<dbReference type="AlphaFoldDB" id="A0A0D0NM53"/>
<dbReference type="OrthoDB" id="5244108at2"/>
<dbReference type="PANTHER" id="PTHR42943">
    <property type="entry name" value="GLUTATHIONE S-TRANSFERASE KAPPA"/>
    <property type="match status" value="1"/>
</dbReference>
<dbReference type="InterPro" id="IPR036249">
    <property type="entry name" value="Thioredoxin-like_sf"/>
</dbReference>